<keyword evidence="6 16" id="KW-0812">Transmembrane</keyword>
<evidence type="ECO:0000256" key="12">
    <source>
        <dbReference type="ARBA" id="ARBA00023136"/>
    </source>
</evidence>
<dbReference type="Pfam" id="PF13639">
    <property type="entry name" value="zf-RING_2"/>
    <property type="match status" value="1"/>
</dbReference>
<evidence type="ECO:0000256" key="14">
    <source>
        <dbReference type="PROSITE-ProRule" id="PRU00175"/>
    </source>
</evidence>
<keyword evidence="7" id="KW-0479">Metal-binding</keyword>
<evidence type="ECO:0000256" key="15">
    <source>
        <dbReference type="SAM" id="MobiDB-lite"/>
    </source>
</evidence>
<keyword evidence="9" id="KW-0833">Ubl conjugation pathway</keyword>
<sequence length="285" mass="30705">MESIESPPDQPRISGSYITPLLISMLGIVLTALALIVYQFILVRYCHGWRASQEIGGMTSHTAAGDGQLGNGVDEKVLKKIPIVSYSSKKSDIFRVDQVECVVCLGELADGDLVRLLPICKHAFHVSCIDKWFMARSSCPICRAPAVASITLLSLADEGGDGMEVISDDPSSRCAGASNNIVSISRAEPGLLPRCASFISPTEVEHSISGFGRSLSHSYVINLQKESESASSSSSSSSCKDGHGRTDSYHVTSMRHGDRVSLMLPRSFSRLKMAPCITNNEILPQ</sequence>
<feature type="region of interest" description="Disordered" evidence="15">
    <location>
        <begin position="230"/>
        <end position="253"/>
    </location>
</feature>
<dbReference type="SUPFAM" id="SSF57850">
    <property type="entry name" value="RING/U-box"/>
    <property type="match status" value="1"/>
</dbReference>
<dbReference type="InterPro" id="IPR013083">
    <property type="entry name" value="Znf_RING/FYVE/PHD"/>
</dbReference>
<dbReference type="PANTHER" id="PTHR46913">
    <property type="entry name" value="RING-H2 FINGER PROTEIN ATL16"/>
    <property type="match status" value="1"/>
</dbReference>
<comment type="subcellular location">
    <subcellularLocation>
        <location evidence="2">Membrane</location>
        <topology evidence="2">Single-pass membrane protein</topology>
    </subcellularLocation>
</comment>
<proteinExistence type="inferred from homology"/>
<evidence type="ECO:0000256" key="5">
    <source>
        <dbReference type="ARBA" id="ARBA00022679"/>
    </source>
</evidence>
<feature type="domain" description="RING-type" evidence="17">
    <location>
        <begin position="101"/>
        <end position="143"/>
    </location>
</feature>
<evidence type="ECO:0000256" key="13">
    <source>
        <dbReference type="ARBA" id="ARBA00024209"/>
    </source>
</evidence>
<dbReference type="EMBL" id="JBAMMX010000003">
    <property type="protein sequence ID" value="KAK6943911.1"/>
    <property type="molecule type" value="Genomic_DNA"/>
</dbReference>
<dbReference type="Proteomes" id="UP001370490">
    <property type="component" value="Unassembled WGS sequence"/>
</dbReference>
<evidence type="ECO:0000256" key="8">
    <source>
        <dbReference type="ARBA" id="ARBA00022771"/>
    </source>
</evidence>
<evidence type="ECO:0000256" key="3">
    <source>
        <dbReference type="ARBA" id="ARBA00004906"/>
    </source>
</evidence>
<evidence type="ECO:0000256" key="9">
    <source>
        <dbReference type="ARBA" id="ARBA00022786"/>
    </source>
</evidence>
<keyword evidence="10" id="KW-0862">Zinc</keyword>
<dbReference type="SMART" id="SM00184">
    <property type="entry name" value="RING"/>
    <property type="match status" value="1"/>
</dbReference>
<evidence type="ECO:0000313" key="18">
    <source>
        <dbReference type="EMBL" id="KAK6943911.1"/>
    </source>
</evidence>
<evidence type="ECO:0000256" key="7">
    <source>
        <dbReference type="ARBA" id="ARBA00022723"/>
    </source>
</evidence>
<keyword evidence="12 16" id="KW-0472">Membrane</keyword>
<organism evidence="18 19">
    <name type="scientific">Dillenia turbinata</name>
    <dbReference type="NCBI Taxonomy" id="194707"/>
    <lineage>
        <taxon>Eukaryota</taxon>
        <taxon>Viridiplantae</taxon>
        <taxon>Streptophyta</taxon>
        <taxon>Embryophyta</taxon>
        <taxon>Tracheophyta</taxon>
        <taxon>Spermatophyta</taxon>
        <taxon>Magnoliopsida</taxon>
        <taxon>eudicotyledons</taxon>
        <taxon>Gunneridae</taxon>
        <taxon>Pentapetalae</taxon>
        <taxon>Dilleniales</taxon>
        <taxon>Dilleniaceae</taxon>
        <taxon>Dillenia</taxon>
    </lineage>
</organism>
<evidence type="ECO:0000313" key="19">
    <source>
        <dbReference type="Proteomes" id="UP001370490"/>
    </source>
</evidence>
<evidence type="ECO:0000259" key="17">
    <source>
        <dbReference type="PROSITE" id="PS50089"/>
    </source>
</evidence>
<dbReference type="PROSITE" id="PS50089">
    <property type="entry name" value="ZF_RING_2"/>
    <property type="match status" value="1"/>
</dbReference>
<evidence type="ECO:0000256" key="2">
    <source>
        <dbReference type="ARBA" id="ARBA00004167"/>
    </source>
</evidence>
<comment type="catalytic activity">
    <reaction evidence="1">
        <text>S-ubiquitinyl-[E2 ubiquitin-conjugating enzyme]-L-cysteine + [acceptor protein]-L-lysine = [E2 ubiquitin-conjugating enzyme]-L-cysteine + N(6)-ubiquitinyl-[acceptor protein]-L-lysine.</text>
        <dbReference type="EC" id="2.3.2.27"/>
    </reaction>
</comment>
<gene>
    <name evidence="18" type="ORF">RJ641_025013</name>
</gene>
<evidence type="ECO:0000256" key="11">
    <source>
        <dbReference type="ARBA" id="ARBA00022989"/>
    </source>
</evidence>
<dbReference type="AlphaFoldDB" id="A0AAN8W8M1"/>
<name>A0AAN8W8M1_9MAGN</name>
<evidence type="ECO:0000256" key="16">
    <source>
        <dbReference type="SAM" id="Phobius"/>
    </source>
</evidence>
<dbReference type="EC" id="2.3.2.27" evidence="4"/>
<keyword evidence="8 14" id="KW-0863">Zinc-finger</keyword>
<dbReference type="GO" id="GO:0016567">
    <property type="term" value="P:protein ubiquitination"/>
    <property type="evidence" value="ECO:0007669"/>
    <property type="project" value="InterPro"/>
</dbReference>
<dbReference type="CDD" id="cd16461">
    <property type="entry name" value="RING-H2_EL5-like"/>
    <property type="match status" value="1"/>
</dbReference>
<reference evidence="18 19" key="1">
    <citation type="submission" date="2023-12" db="EMBL/GenBank/DDBJ databases">
        <title>A high-quality genome assembly for Dillenia turbinata (Dilleniales).</title>
        <authorList>
            <person name="Chanderbali A."/>
        </authorList>
    </citation>
    <scope>NUCLEOTIDE SEQUENCE [LARGE SCALE GENOMIC DNA]</scope>
    <source>
        <strain evidence="18">LSX21</strain>
        <tissue evidence="18">Leaf</tissue>
    </source>
</reference>
<keyword evidence="19" id="KW-1185">Reference proteome</keyword>
<dbReference type="InterPro" id="IPR044600">
    <property type="entry name" value="ATL1/ATL16-like"/>
</dbReference>
<dbReference type="GO" id="GO:0061630">
    <property type="term" value="F:ubiquitin protein ligase activity"/>
    <property type="evidence" value="ECO:0007669"/>
    <property type="project" value="UniProtKB-EC"/>
</dbReference>
<evidence type="ECO:0000256" key="10">
    <source>
        <dbReference type="ARBA" id="ARBA00022833"/>
    </source>
</evidence>
<comment type="similarity">
    <text evidence="13">Belongs to the RING-type zinc finger family. ATL subfamily.</text>
</comment>
<evidence type="ECO:0000256" key="4">
    <source>
        <dbReference type="ARBA" id="ARBA00012483"/>
    </source>
</evidence>
<comment type="caution">
    <text evidence="18">The sequence shown here is derived from an EMBL/GenBank/DDBJ whole genome shotgun (WGS) entry which is preliminary data.</text>
</comment>
<protein>
    <recommendedName>
        <fullName evidence="4">RING-type E3 ubiquitin transferase</fullName>
        <ecNumber evidence="4">2.3.2.27</ecNumber>
    </recommendedName>
</protein>
<dbReference type="PANTHER" id="PTHR46913:SF1">
    <property type="entry name" value="RING-H2 FINGER PROTEIN ATL16"/>
    <property type="match status" value="1"/>
</dbReference>
<evidence type="ECO:0000256" key="6">
    <source>
        <dbReference type="ARBA" id="ARBA00022692"/>
    </source>
</evidence>
<dbReference type="Gene3D" id="3.30.40.10">
    <property type="entry name" value="Zinc/RING finger domain, C3HC4 (zinc finger)"/>
    <property type="match status" value="1"/>
</dbReference>
<evidence type="ECO:0000256" key="1">
    <source>
        <dbReference type="ARBA" id="ARBA00000900"/>
    </source>
</evidence>
<dbReference type="GO" id="GO:0008270">
    <property type="term" value="F:zinc ion binding"/>
    <property type="evidence" value="ECO:0007669"/>
    <property type="project" value="UniProtKB-KW"/>
</dbReference>
<keyword evidence="5" id="KW-0808">Transferase</keyword>
<feature type="transmembrane region" description="Helical" evidence="16">
    <location>
        <begin position="20"/>
        <end position="43"/>
    </location>
</feature>
<comment type="pathway">
    <text evidence="3">Protein modification; protein ubiquitination.</text>
</comment>
<dbReference type="InterPro" id="IPR001841">
    <property type="entry name" value="Znf_RING"/>
</dbReference>
<dbReference type="GO" id="GO:0016020">
    <property type="term" value="C:membrane"/>
    <property type="evidence" value="ECO:0007669"/>
    <property type="project" value="UniProtKB-SubCell"/>
</dbReference>
<accession>A0AAN8W8M1</accession>
<keyword evidence="11 16" id="KW-1133">Transmembrane helix</keyword>